<keyword evidence="2" id="KW-0472">Membrane</keyword>
<gene>
    <name evidence="4" type="ORF">I7I52_11675</name>
</gene>
<comment type="caution">
    <text evidence="4">The sequence shown here is derived from an EMBL/GenBank/DDBJ whole genome shotgun (WGS) entry which is preliminary data.</text>
</comment>
<keyword evidence="2" id="KW-0812">Transmembrane</keyword>
<dbReference type="AlphaFoldDB" id="A0A8H8CT31"/>
<dbReference type="PANTHER" id="PTHR23028:SF134">
    <property type="entry name" value="PUTATIVE (AFU_ORTHOLOGUE AFUA_4G08520)-RELATED"/>
    <property type="match status" value="1"/>
</dbReference>
<dbReference type="VEuPathDB" id="FungiDB:I7I52_11675"/>
<keyword evidence="2" id="KW-1133">Transmembrane helix</keyword>
<feature type="transmembrane region" description="Helical" evidence="2">
    <location>
        <begin position="266"/>
        <end position="285"/>
    </location>
</feature>
<evidence type="ECO:0000313" key="5">
    <source>
        <dbReference type="Proteomes" id="UP000670092"/>
    </source>
</evidence>
<evidence type="ECO:0000256" key="2">
    <source>
        <dbReference type="SAM" id="Phobius"/>
    </source>
</evidence>
<feature type="transmembrane region" description="Helical" evidence="2">
    <location>
        <begin position="509"/>
        <end position="531"/>
    </location>
</feature>
<name>A0A8H8CT31_AJECA</name>
<sequence length="558" mass="64154">MEQPISPRKSLPSPLNESFGSSLEKHRKNHNNGWKHFNSDSKPDSHSNSESLSLEENVMKFVQSFSLAVTPSFVHHLVRPRSIQSQKLHTIAALDGLRGWACLLVFNFHFLFTYTHKTAIGWGFDEDNWGIHQLPIIHMLISGHVMVTIFFVISGYVLSYKPLRLLRTHSWENAFHTLASSTFRRVLRLYIPSIAGIFCVLIAVRLGFYHYATWVRDEGHTILGTDEQHPPYFISFVEQFKDWYLTVAHLLDPWNWNTYYNFYNPHLWTIPVEFRCSLFLFLTIVCVSRFRAWIRLTLVSCLICYCIRWGRWDVVLFLSGMLMAEVDLIHGIWEDPRPTPLPSSPSIPLLHLHKHEYPRGNDNVIDHTRSSNTHDIENTQYPTPTMGNCSHHRQGSHRLLWLSVFTVGLFIGSSPNNSPQSTPFYRTLASTLTPSTYPEGHRFLQSLGAVIIVCSINHSPDLQKVFTNALAQYLGRISYAFYIVHGPILHSLGYSLMPNIWALTGKETNAQYCFGFAIGWLICLPVSIWAADMFWRGVDAPTVRFSRWVEKCFLVAGL</sequence>
<feature type="transmembrane region" description="Helical" evidence="2">
    <location>
        <begin position="189"/>
        <end position="208"/>
    </location>
</feature>
<dbReference type="PANTHER" id="PTHR23028">
    <property type="entry name" value="ACETYLTRANSFERASE"/>
    <property type="match status" value="1"/>
</dbReference>
<dbReference type="Proteomes" id="UP000670092">
    <property type="component" value="Unassembled WGS sequence"/>
</dbReference>
<feature type="transmembrane region" description="Helical" evidence="2">
    <location>
        <begin position="479"/>
        <end position="497"/>
    </location>
</feature>
<evidence type="ECO:0000313" key="4">
    <source>
        <dbReference type="EMBL" id="KAG5287793.1"/>
    </source>
</evidence>
<dbReference type="EMBL" id="JAEVHI010000007">
    <property type="protein sequence ID" value="KAG5287793.1"/>
    <property type="molecule type" value="Genomic_DNA"/>
</dbReference>
<feature type="transmembrane region" description="Helical" evidence="2">
    <location>
        <begin position="136"/>
        <end position="158"/>
    </location>
</feature>
<feature type="region of interest" description="Disordered" evidence="1">
    <location>
        <begin position="1"/>
        <end position="49"/>
    </location>
</feature>
<accession>A0A8H8CT31</accession>
<proteinExistence type="predicted"/>
<dbReference type="Pfam" id="PF01757">
    <property type="entry name" value="Acyl_transf_3"/>
    <property type="match status" value="1"/>
</dbReference>
<evidence type="ECO:0000256" key="1">
    <source>
        <dbReference type="SAM" id="MobiDB-lite"/>
    </source>
</evidence>
<feature type="domain" description="Acyltransferase 3" evidence="3">
    <location>
        <begin position="92"/>
        <end position="324"/>
    </location>
</feature>
<feature type="transmembrane region" description="Helical" evidence="2">
    <location>
        <begin position="99"/>
        <end position="116"/>
    </location>
</feature>
<dbReference type="InterPro" id="IPR050879">
    <property type="entry name" value="Acyltransferase_3"/>
</dbReference>
<protein>
    <submittedName>
        <fullName evidence="4">Hard surface induced protein</fullName>
    </submittedName>
</protein>
<organism evidence="4 5">
    <name type="scientific">Ajellomyces capsulatus</name>
    <name type="common">Darling's disease fungus</name>
    <name type="synonym">Histoplasma capsulatum</name>
    <dbReference type="NCBI Taxonomy" id="5037"/>
    <lineage>
        <taxon>Eukaryota</taxon>
        <taxon>Fungi</taxon>
        <taxon>Dikarya</taxon>
        <taxon>Ascomycota</taxon>
        <taxon>Pezizomycotina</taxon>
        <taxon>Eurotiomycetes</taxon>
        <taxon>Eurotiomycetidae</taxon>
        <taxon>Onygenales</taxon>
        <taxon>Ajellomycetaceae</taxon>
        <taxon>Histoplasma</taxon>
    </lineage>
</organism>
<dbReference type="GO" id="GO:0016747">
    <property type="term" value="F:acyltransferase activity, transferring groups other than amino-acyl groups"/>
    <property type="evidence" value="ECO:0007669"/>
    <property type="project" value="InterPro"/>
</dbReference>
<evidence type="ECO:0000259" key="3">
    <source>
        <dbReference type="Pfam" id="PF01757"/>
    </source>
</evidence>
<feature type="compositionally biased region" description="Basic and acidic residues" evidence="1">
    <location>
        <begin position="37"/>
        <end position="47"/>
    </location>
</feature>
<dbReference type="InterPro" id="IPR002656">
    <property type="entry name" value="Acyl_transf_3_dom"/>
</dbReference>
<reference evidence="4 5" key="1">
    <citation type="submission" date="2021-01" db="EMBL/GenBank/DDBJ databases">
        <title>Chromosome-level genome assembly of a human fungal pathogen reveals clustering of transcriptionally co-regulated genes.</title>
        <authorList>
            <person name="Voorhies M."/>
            <person name="Cohen S."/>
            <person name="Shea T.P."/>
            <person name="Petrus S."/>
            <person name="Munoz J.F."/>
            <person name="Poplawski S."/>
            <person name="Goldman W.E."/>
            <person name="Michael T."/>
            <person name="Cuomo C.A."/>
            <person name="Sil A."/>
            <person name="Beyhan S."/>
        </authorList>
    </citation>
    <scope>NUCLEOTIDE SEQUENCE [LARGE SCALE GENOMIC DNA]</scope>
    <source>
        <strain evidence="4 5">G184AR</strain>
    </source>
</reference>
<dbReference type="OrthoDB" id="5819582at2759"/>